<dbReference type="Proteomes" id="UP000006671">
    <property type="component" value="Unassembled WGS sequence"/>
</dbReference>
<proteinExistence type="inferred from homology"/>
<dbReference type="GO" id="GO:0006606">
    <property type="term" value="P:protein import into nucleus"/>
    <property type="evidence" value="ECO:0007669"/>
    <property type="project" value="TreeGrafter"/>
</dbReference>
<organism evidence="5">
    <name type="scientific">Naegleria gruberi</name>
    <name type="common">Amoeba</name>
    <dbReference type="NCBI Taxonomy" id="5762"/>
    <lineage>
        <taxon>Eukaryota</taxon>
        <taxon>Discoba</taxon>
        <taxon>Heterolobosea</taxon>
        <taxon>Tetramitia</taxon>
        <taxon>Eutetramitia</taxon>
        <taxon>Vahlkampfiidae</taxon>
        <taxon>Naegleria</taxon>
    </lineage>
</organism>
<keyword evidence="5" id="KW-1185">Reference proteome</keyword>
<dbReference type="SUPFAM" id="SSF55724">
    <property type="entry name" value="Mog1p/PsbP-like"/>
    <property type="match status" value="1"/>
</dbReference>
<protein>
    <submittedName>
        <fullName evidence="4">Predicted protein</fullName>
    </submittedName>
</protein>
<dbReference type="PANTHER" id="PTHR15837">
    <property type="entry name" value="RAN GUANINE NUCLEOTIDE RELEASE FACTOR"/>
    <property type="match status" value="1"/>
</dbReference>
<comment type="similarity">
    <text evidence="1">Belongs to the MOG1 family.</text>
</comment>
<dbReference type="GO" id="GO:0005085">
    <property type="term" value="F:guanyl-nucleotide exchange factor activity"/>
    <property type="evidence" value="ECO:0007669"/>
    <property type="project" value="TreeGrafter"/>
</dbReference>
<dbReference type="OrthoDB" id="10255285at2759"/>
<evidence type="ECO:0000313" key="4">
    <source>
        <dbReference type="EMBL" id="EFC49602.1"/>
    </source>
</evidence>
<gene>
    <name evidence="4" type="ORF">NAEGRDRAFT_62472</name>
</gene>
<dbReference type="STRING" id="5762.D2V0Z8"/>
<keyword evidence="2" id="KW-0813">Transport</keyword>
<dbReference type="FunCoup" id="D2V0Z8">
    <property type="interactions" value="297"/>
</dbReference>
<evidence type="ECO:0000256" key="1">
    <source>
        <dbReference type="ARBA" id="ARBA00010307"/>
    </source>
</evidence>
<dbReference type="AlphaFoldDB" id="D2V0Z8"/>
<dbReference type="Pfam" id="PF04603">
    <property type="entry name" value="Mog1"/>
    <property type="match status" value="1"/>
</dbReference>
<keyword evidence="3" id="KW-0653">Protein transport</keyword>
<dbReference type="GeneID" id="8852328"/>
<name>D2V0Z8_NAEGR</name>
<dbReference type="RefSeq" id="XP_002682346.1">
    <property type="nucleotide sequence ID" value="XM_002682300.1"/>
</dbReference>
<dbReference type="KEGG" id="ngr:NAEGRDRAFT_62472"/>
<dbReference type="GO" id="GO:0005634">
    <property type="term" value="C:nucleus"/>
    <property type="evidence" value="ECO:0007669"/>
    <property type="project" value="TreeGrafter"/>
</dbReference>
<reference evidence="4 5" key="1">
    <citation type="journal article" date="2010" name="Cell">
        <title>The genome of Naegleria gruberi illuminates early eukaryotic versatility.</title>
        <authorList>
            <person name="Fritz-Laylin L.K."/>
            <person name="Prochnik S.E."/>
            <person name="Ginger M.L."/>
            <person name="Dacks J.B."/>
            <person name="Carpenter M.L."/>
            <person name="Field M.C."/>
            <person name="Kuo A."/>
            <person name="Paredez A."/>
            <person name="Chapman J."/>
            <person name="Pham J."/>
            <person name="Shu S."/>
            <person name="Neupane R."/>
            <person name="Cipriano M."/>
            <person name="Mancuso J."/>
            <person name="Tu H."/>
            <person name="Salamov A."/>
            <person name="Lindquist E."/>
            <person name="Shapiro H."/>
            <person name="Lucas S."/>
            <person name="Grigoriev I.V."/>
            <person name="Cande W.Z."/>
            <person name="Fulton C."/>
            <person name="Rokhsar D.S."/>
            <person name="Dawson S.C."/>
        </authorList>
    </citation>
    <scope>NUCLEOTIDE SEQUENCE [LARGE SCALE GENOMIC DNA]</scope>
    <source>
        <strain evidence="4 5">NEG-M</strain>
    </source>
</reference>
<dbReference type="GO" id="GO:0031267">
    <property type="term" value="F:small GTPase binding"/>
    <property type="evidence" value="ECO:0007669"/>
    <property type="project" value="TreeGrafter"/>
</dbReference>
<sequence length="197" mass="22093">MSLNQTNNTTLVTQPLFGGAMCIDLPSSYLDSSNFREIPDNQEVWTDNLEVPSQSSQSSSCPSVIIEILGRCEEPNQSVTSFMFDDLATANHVAPNDRSFLFEFDDTTMTKSTNFPNADFAAGGIGQMKVEKNRDLDLVTVFVWVLRLKEIDTDILITLNDPCIQYSNAQEATQSPRFQLFSKIIRSLKVLDWGLFC</sequence>
<dbReference type="InterPro" id="IPR016123">
    <property type="entry name" value="Mog1/PsbP_a/b/a-sand"/>
</dbReference>
<dbReference type="eggNOG" id="KOG3329">
    <property type="taxonomic scope" value="Eukaryota"/>
</dbReference>
<dbReference type="EMBL" id="GG738847">
    <property type="protein sequence ID" value="EFC49602.1"/>
    <property type="molecule type" value="Genomic_DNA"/>
</dbReference>
<dbReference type="Gene3D" id="3.40.1000.10">
    <property type="entry name" value="Mog1/PsbP, alpha/beta/alpha sandwich"/>
    <property type="match status" value="1"/>
</dbReference>
<accession>D2V0Z8</accession>
<dbReference type="InParanoid" id="D2V0Z8"/>
<dbReference type="OMA" id="IDTVKVW"/>
<dbReference type="PANTHER" id="PTHR15837:SF0">
    <property type="entry name" value="RAN GUANINE NUCLEOTIDE RELEASE FACTOR"/>
    <property type="match status" value="1"/>
</dbReference>
<evidence type="ECO:0000256" key="2">
    <source>
        <dbReference type="ARBA" id="ARBA00022448"/>
    </source>
</evidence>
<dbReference type="VEuPathDB" id="AmoebaDB:NAEGRDRAFT_62472"/>
<evidence type="ECO:0000256" key="3">
    <source>
        <dbReference type="ARBA" id="ARBA00022927"/>
    </source>
</evidence>
<dbReference type="InterPro" id="IPR007681">
    <property type="entry name" value="Mog1"/>
</dbReference>
<evidence type="ECO:0000313" key="5">
    <source>
        <dbReference type="Proteomes" id="UP000006671"/>
    </source>
</evidence>